<dbReference type="Proteomes" id="UP000574931">
    <property type="component" value="Unassembled WGS sequence"/>
</dbReference>
<dbReference type="RefSeq" id="WP_171318392.1">
    <property type="nucleotide sequence ID" value="NZ_JABFCY010000009.1"/>
</dbReference>
<dbReference type="GO" id="GO:0006950">
    <property type="term" value="P:response to stress"/>
    <property type="evidence" value="ECO:0007669"/>
    <property type="project" value="TreeGrafter"/>
</dbReference>
<dbReference type="PRINTS" id="PR00598">
    <property type="entry name" value="HTHMARR"/>
</dbReference>
<evidence type="ECO:0000313" key="2">
    <source>
        <dbReference type="EMBL" id="NNU61566.1"/>
    </source>
</evidence>
<dbReference type="Gene3D" id="1.10.10.10">
    <property type="entry name" value="Winged helix-like DNA-binding domain superfamily/Winged helix DNA-binding domain"/>
    <property type="match status" value="1"/>
</dbReference>
<dbReference type="EMBL" id="JABFCY010000009">
    <property type="protein sequence ID" value="NNU61566.1"/>
    <property type="molecule type" value="Genomic_DNA"/>
</dbReference>
<dbReference type="GO" id="GO:0003700">
    <property type="term" value="F:DNA-binding transcription factor activity"/>
    <property type="evidence" value="ECO:0007669"/>
    <property type="project" value="InterPro"/>
</dbReference>
<dbReference type="InterPro" id="IPR036390">
    <property type="entry name" value="WH_DNA-bd_sf"/>
</dbReference>
<dbReference type="AlphaFoldDB" id="A0A849KWH0"/>
<organism evidence="2 3">
    <name type="scientific">Ochrobactrum soli</name>
    <dbReference type="NCBI Taxonomy" id="2448455"/>
    <lineage>
        <taxon>Bacteria</taxon>
        <taxon>Pseudomonadati</taxon>
        <taxon>Pseudomonadota</taxon>
        <taxon>Alphaproteobacteria</taxon>
        <taxon>Hyphomicrobiales</taxon>
        <taxon>Brucellaceae</taxon>
        <taxon>Brucella/Ochrobactrum group</taxon>
        <taxon>Ochrobactrum</taxon>
    </lineage>
</organism>
<proteinExistence type="predicted"/>
<reference evidence="2 3" key="1">
    <citation type="submission" date="2020-05" db="EMBL/GenBank/DDBJ databases">
        <title>Draft Genome Sequence of Ochrobactrum soli Isolated from Stable Fly Gut.</title>
        <authorList>
            <person name="Pileggi M.T."/>
            <person name="Vazhakkala L.J."/>
            <person name="Wong C.N."/>
        </authorList>
    </citation>
    <scope>NUCLEOTIDE SEQUENCE [LARGE SCALE GENOMIC DNA]</scope>
    <source>
        <strain evidence="2 3">MTP-C0764</strain>
    </source>
</reference>
<dbReference type="PANTHER" id="PTHR33164:SF43">
    <property type="entry name" value="HTH-TYPE TRANSCRIPTIONAL REPRESSOR YETL"/>
    <property type="match status" value="1"/>
</dbReference>
<gene>
    <name evidence="2" type="ORF">HKX02_15105</name>
</gene>
<comment type="caution">
    <text evidence="2">The sequence shown here is derived from an EMBL/GenBank/DDBJ whole genome shotgun (WGS) entry which is preliminary data.</text>
</comment>
<dbReference type="SMART" id="SM00347">
    <property type="entry name" value="HTH_MARR"/>
    <property type="match status" value="1"/>
</dbReference>
<name>A0A849KWH0_9HYPH</name>
<protein>
    <submittedName>
        <fullName evidence="2">MarR family transcriptional regulator</fullName>
    </submittedName>
</protein>
<sequence>MNKMQDKNQKLPWDNPRFKNWIAVARAGKAVERALALGLAPFDLKIADLDVLMNIYRHPGESQHDLARRILVGRSNITMLLPKLENRGLLMRTGDPVDKRIIRLTLTPDGEKLLGEALSVYTELIDRVMAQSTAAQCNAMGDMMRGIADMLEKD</sequence>
<evidence type="ECO:0000313" key="3">
    <source>
        <dbReference type="Proteomes" id="UP000574931"/>
    </source>
</evidence>
<dbReference type="InterPro" id="IPR036388">
    <property type="entry name" value="WH-like_DNA-bd_sf"/>
</dbReference>
<dbReference type="InterPro" id="IPR000835">
    <property type="entry name" value="HTH_MarR-typ"/>
</dbReference>
<dbReference type="PROSITE" id="PS50995">
    <property type="entry name" value="HTH_MARR_2"/>
    <property type="match status" value="1"/>
</dbReference>
<evidence type="ECO:0000259" key="1">
    <source>
        <dbReference type="PROSITE" id="PS50995"/>
    </source>
</evidence>
<dbReference type="InterPro" id="IPR039422">
    <property type="entry name" value="MarR/SlyA-like"/>
</dbReference>
<dbReference type="PANTHER" id="PTHR33164">
    <property type="entry name" value="TRANSCRIPTIONAL REGULATOR, MARR FAMILY"/>
    <property type="match status" value="1"/>
</dbReference>
<dbReference type="SUPFAM" id="SSF46785">
    <property type="entry name" value="Winged helix' DNA-binding domain"/>
    <property type="match status" value="1"/>
</dbReference>
<accession>A0A849KWH0</accession>
<dbReference type="Pfam" id="PF01047">
    <property type="entry name" value="MarR"/>
    <property type="match status" value="1"/>
</dbReference>
<feature type="domain" description="HTH marR-type" evidence="1">
    <location>
        <begin position="1"/>
        <end position="149"/>
    </location>
</feature>
<keyword evidence="3" id="KW-1185">Reference proteome</keyword>